<dbReference type="Proteomes" id="UP000025227">
    <property type="component" value="Unplaced"/>
</dbReference>
<sequence length="171" mass="18402">RRCRPLEAKAIHSVQPAFVIGSLPAEMLLFLIVTSMASAYAQLYPTLIQPRPIYLPSHLQPNLQVQSPEVLAGTVPVYEPVYPPQQTIIASSSVPVSPVSTIATPPVMMRAVPVAAPYGPPVGPQFVQAAAQQDYSYAYGYAPQQKPDGPLKRFLRGAADGFMLGTMGWLG</sequence>
<keyword evidence="1" id="KW-0812">Transmembrane</keyword>
<evidence type="ECO:0000256" key="1">
    <source>
        <dbReference type="SAM" id="Phobius"/>
    </source>
</evidence>
<name>A0A7I4YT74_HAECO</name>
<evidence type="ECO:0000313" key="3">
    <source>
        <dbReference type="WBParaSite" id="HCON_00141280-00001"/>
    </source>
</evidence>
<organism evidence="2 3">
    <name type="scientific">Haemonchus contortus</name>
    <name type="common">Barber pole worm</name>
    <dbReference type="NCBI Taxonomy" id="6289"/>
    <lineage>
        <taxon>Eukaryota</taxon>
        <taxon>Metazoa</taxon>
        <taxon>Ecdysozoa</taxon>
        <taxon>Nematoda</taxon>
        <taxon>Chromadorea</taxon>
        <taxon>Rhabditida</taxon>
        <taxon>Rhabditina</taxon>
        <taxon>Rhabditomorpha</taxon>
        <taxon>Strongyloidea</taxon>
        <taxon>Trichostrongylidae</taxon>
        <taxon>Haemonchus</taxon>
    </lineage>
</organism>
<accession>A0A7I4YT74</accession>
<keyword evidence="1" id="KW-1133">Transmembrane helix</keyword>
<dbReference type="AlphaFoldDB" id="A0A7I4YT74"/>
<protein>
    <submittedName>
        <fullName evidence="3">Conserved secreted protein</fullName>
    </submittedName>
</protein>
<reference evidence="3" key="1">
    <citation type="submission" date="2020-12" db="UniProtKB">
        <authorList>
            <consortium name="WormBaseParasite"/>
        </authorList>
    </citation>
    <scope>IDENTIFICATION</scope>
    <source>
        <strain evidence="3">MHco3</strain>
    </source>
</reference>
<feature type="transmembrane region" description="Helical" evidence="1">
    <location>
        <begin position="27"/>
        <end position="47"/>
    </location>
</feature>
<keyword evidence="2" id="KW-1185">Reference proteome</keyword>
<evidence type="ECO:0000313" key="2">
    <source>
        <dbReference type="Proteomes" id="UP000025227"/>
    </source>
</evidence>
<proteinExistence type="predicted"/>
<dbReference type="OrthoDB" id="5819722at2759"/>
<dbReference type="WBParaSite" id="HCON_00141280-00001">
    <property type="protein sequence ID" value="HCON_00141280-00001"/>
    <property type="gene ID" value="HCON_00141280"/>
</dbReference>
<keyword evidence="1" id="KW-0472">Membrane</keyword>